<accession>A0AAD3MUW0</accession>
<evidence type="ECO:0000256" key="10">
    <source>
        <dbReference type="SAM" id="MobiDB-lite"/>
    </source>
</evidence>
<dbReference type="Proteomes" id="UP001279410">
    <property type="component" value="Unassembled WGS sequence"/>
</dbReference>
<comment type="caution">
    <text evidence="12">The sequence shown here is derived from an EMBL/GenBank/DDBJ whole genome shotgun (WGS) entry which is preliminary data.</text>
</comment>
<protein>
    <submittedName>
        <fullName evidence="12">Actin cytoskeleton-regulatory complex protein pan1-like protein</fullName>
    </submittedName>
</protein>
<dbReference type="GO" id="GO:0042776">
    <property type="term" value="P:proton motive force-driven mitochondrial ATP synthesis"/>
    <property type="evidence" value="ECO:0007669"/>
    <property type="project" value="TreeGrafter"/>
</dbReference>
<evidence type="ECO:0000256" key="9">
    <source>
        <dbReference type="ARBA" id="ARBA00023310"/>
    </source>
</evidence>
<keyword evidence="9" id="KW-0066">ATP synthesis</keyword>
<keyword evidence="7" id="KW-0496">Mitochondrion</keyword>
<evidence type="ECO:0000256" key="4">
    <source>
        <dbReference type="ARBA" id="ARBA00022547"/>
    </source>
</evidence>
<evidence type="ECO:0000256" key="1">
    <source>
        <dbReference type="ARBA" id="ARBA00004325"/>
    </source>
</evidence>
<keyword evidence="8 11" id="KW-0472">Membrane</keyword>
<feature type="compositionally biased region" description="Polar residues" evidence="10">
    <location>
        <begin position="63"/>
        <end position="74"/>
    </location>
</feature>
<comment type="subcellular location">
    <subcellularLocation>
        <location evidence="1">Mitochondrion membrane</location>
    </subcellularLocation>
</comment>
<dbReference type="AlphaFoldDB" id="A0AAD3MUW0"/>
<sequence length="557" mass="59872">MSSEVCPFCGKTYKRLKSHLPHCKAAGSSKTPLTEHHVKTNQTTSSSQPVAGLSEPTAKGKKSTQTLSVAASPQSKKSMKVSAVSSTPPQPSSQATPSKSVNMSSLSQLLSMSSTSPPPSTKKKKQKLSEQIKMAAMPSSATPSHISSPALSPSPTVSKPKKKSLRALIEAAKSNQVPKGSLEGARSASGDLPSGSAPFLSDPLRLRTTTQTETKIIPDNTRSAPPSTGTKPKDAPKKKSKRAAPSLSTINEGSARPHAQENFWVDSKEDVEDLSVNKIFSKPGSGLQSRITLQNVKATLGRAKTTSQSSGASILSQVETAKNLRSNTRVDTSHSPVAVPAENQKDVVSCLMITKSLSVQLKSKQVSLIPLQHDGSSQTKPTLPAAPLLSGSSQVSQATPPPPTVSIKEGLNVGHCMTGLSSISPSPIAQLSSPHLFFFTAQTLPARVETLRADDGSKLDRRKQNTAHNQTEGSVTQRSLGQVKLRELPEWLACRTPTRPRDVVEMVQRGWQWYYRRYIDVKKGGVGGLGMLLAGYCVLSYIWSYPHIKRDRWRKFH</sequence>
<name>A0AAD3MUW0_LATJO</name>
<keyword evidence="5" id="KW-0375">Hydrogen ion transport</keyword>
<evidence type="ECO:0000313" key="13">
    <source>
        <dbReference type="Proteomes" id="UP001279410"/>
    </source>
</evidence>
<evidence type="ECO:0000256" key="7">
    <source>
        <dbReference type="ARBA" id="ARBA00023128"/>
    </source>
</evidence>
<dbReference type="Pfam" id="PF10206">
    <property type="entry name" value="WRW"/>
    <property type="match status" value="1"/>
</dbReference>
<feature type="compositionally biased region" description="Polar residues" evidence="10">
    <location>
        <begin position="139"/>
        <end position="151"/>
    </location>
</feature>
<keyword evidence="13" id="KW-1185">Reference proteome</keyword>
<gene>
    <name evidence="12" type="ORF">AKAME5_001207800</name>
</gene>
<feature type="compositionally biased region" description="Low complexity" evidence="10">
    <location>
        <begin position="80"/>
        <end position="115"/>
    </location>
</feature>
<dbReference type="GO" id="GO:0031966">
    <property type="term" value="C:mitochondrial membrane"/>
    <property type="evidence" value="ECO:0007669"/>
    <property type="project" value="UniProtKB-SubCell"/>
</dbReference>
<proteinExistence type="inferred from homology"/>
<evidence type="ECO:0000256" key="8">
    <source>
        <dbReference type="ARBA" id="ARBA00023136"/>
    </source>
</evidence>
<keyword evidence="11" id="KW-0812">Transmembrane</keyword>
<organism evidence="12 13">
    <name type="scientific">Lates japonicus</name>
    <name type="common">Japanese lates</name>
    <dbReference type="NCBI Taxonomy" id="270547"/>
    <lineage>
        <taxon>Eukaryota</taxon>
        <taxon>Metazoa</taxon>
        <taxon>Chordata</taxon>
        <taxon>Craniata</taxon>
        <taxon>Vertebrata</taxon>
        <taxon>Euteleostomi</taxon>
        <taxon>Actinopterygii</taxon>
        <taxon>Neopterygii</taxon>
        <taxon>Teleostei</taxon>
        <taxon>Neoteleostei</taxon>
        <taxon>Acanthomorphata</taxon>
        <taxon>Carangaria</taxon>
        <taxon>Carangaria incertae sedis</taxon>
        <taxon>Centropomidae</taxon>
        <taxon>Lates</taxon>
    </lineage>
</organism>
<evidence type="ECO:0000256" key="2">
    <source>
        <dbReference type="ARBA" id="ARBA00005895"/>
    </source>
</evidence>
<evidence type="ECO:0000256" key="6">
    <source>
        <dbReference type="ARBA" id="ARBA00023065"/>
    </source>
</evidence>
<comment type="similarity">
    <text evidence="2">Belongs to the ATPase F chain family.</text>
</comment>
<keyword evidence="3" id="KW-0813">Transport</keyword>
<feature type="transmembrane region" description="Helical" evidence="11">
    <location>
        <begin position="526"/>
        <end position="545"/>
    </location>
</feature>
<feature type="compositionally biased region" description="Polar residues" evidence="10">
    <location>
        <begin position="207"/>
        <end position="230"/>
    </location>
</feature>
<keyword evidence="4" id="KW-0138">CF(0)</keyword>
<feature type="region of interest" description="Disordered" evidence="10">
    <location>
        <begin position="24"/>
        <end position="261"/>
    </location>
</feature>
<evidence type="ECO:0000256" key="11">
    <source>
        <dbReference type="SAM" id="Phobius"/>
    </source>
</evidence>
<dbReference type="PANTHER" id="PTHR13080:SF13">
    <property type="entry name" value="ATP SYNTHASE SUBUNIT F, MITOCHONDRIAL"/>
    <property type="match status" value="1"/>
</dbReference>
<keyword evidence="11" id="KW-1133">Transmembrane helix</keyword>
<evidence type="ECO:0000256" key="3">
    <source>
        <dbReference type="ARBA" id="ARBA00022448"/>
    </source>
</evidence>
<dbReference type="EMBL" id="BRZM01000039">
    <property type="protein sequence ID" value="GLD60141.1"/>
    <property type="molecule type" value="Genomic_DNA"/>
</dbReference>
<dbReference type="PANTHER" id="PTHR13080">
    <property type="entry name" value="ATP SYNTHASE F CHAIN, MITOCHONDRIAL-RELATED"/>
    <property type="match status" value="1"/>
</dbReference>
<feature type="region of interest" description="Disordered" evidence="10">
    <location>
        <begin position="455"/>
        <end position="479"/>
    </location>
</feature>
<feature type="compositionally biased region" description="Polar residues" evidence="10">
    <location>
        <begin position="466"/>
        <end position="479"/>
    </location>
</feature>
<reference evidence="12" key="1">
    <citation type="submission" date="2022-08" db="EMBL/GenBank/DDBJ databases">
        <title>Genome sequencing of akame (Lates japonicus).</title>
        <authorList>
            <person name="Hashiguchi Y."/>
            <person name="Takahashi H."/>
        </authorList>
    </citation>
    <scope>NUCLEOTIDE SEQUENCE</scope>
    <source>
        <strain evidence="12">Kochi</strain>
    </source>
</reference>
<feature type="compositionally biased region" description="Polar residues" evidence="10">
    <location>
        <begin position="40"/>
        <end position="49"/>
    </location>
</feature>
<evidence type="ECO:0000256" key="5">
    <source>
        <dbReference type="ARBA" id="ARBA00022781"/>
    </source>
</evidence>
<evidence type="ECO:0000313" key="12">
    <source>
        <dbReference type="EMBL" id="GLD60141.1"/>
    </source>
</evidence>
<dbReference type="InterPro" id="IPR019344">
    <property type="entry name" value="F1F0-ATPsyn_F_prd"/>
</dbReference>
<feature type="region of interest" description="Disordered" evidence="10">
    <location>
        <begin position="372"/>
        <end position="403"/>
    </location>
</feature>
<dbReference type="GO" id="GO:0046933">
    <property type="term" value="F:proton-transporting ATP synthase activity, rotational mechanism"/>
    <property type="evidence" value="ECO:0007669"/>
    <property type="project" value="TreeGrafter"/>
</dbReference>
<dbReference type="GO" id="GO:0045259">
    <property type="term" value="C:proton-transporting ATP synthase complex"/>
    <property type="evidence" value="ECO:0007669"/>
    <property type="project" value="UniProtKB-KW"/>
</dbReference>
<keyword evidence="6" id="KW-0406">Ion transport</keyword>